<dbReference type="Proteomes" id="UP000003803">
    <property type="component" value="Unassembled WGS sequence"/>
</dbReference>
<sequence length="59" mass="6713">MSQGGFSKPGRLWYGISAPPLYSLNVKQKRFMLSLGLLCYLNYKKTLRHSNDTEGEPYG</sequence>
<dbReference type="AlphaFoldDB" id="B0P6J8"/>
<dbReference type="HOGENOM" id="CLU_2950077_0_0_9"/>
<proteinExistence type="predicted"/>
<reference evidence="1" key="2">
    <citation type="submission" date="2013-09" db="EMBL/GenBank/DDBJ databases">
        <title>Draft genome sequence of Anaerotruncus colihominis(DSM 17241).</title>
        <authorList>
            <person name="Sudarsanam P."/>
            <person name="Ley R."/>
            <person name="Guruge J."/>
            <person name="Turnbaugh P.J."/>
            <person name="Mahowald M."/>
            <person name="Liep D."/>
            <person name="Gordon J."/>
        </authorList>
    </citation>
    <scope>NUCLEOTIDE SEQUENCE</scope>
    <source>
        <strain evidence="1">DSM 17241</strain>
    </source>
</reference>
<gene>
    <name evidence="1" type="ORF">ANACOL_00376</name>
</gene>
<comment type="caution">
    <text evidence="1">The sequence shown here is derived from an EMBL/GenBank/DDBJ whole genome shotgun (WGS) entry which is preliminary data.</text>
</comment>
<keyword evidence="2" id="KW-1185">Reference proteome</keyword>
<protein>
    <submittedName>
        <fullName evidence="1">Uncharacterized protein</fullName>
    </submittedName>
</protein>
<organism evidence="1 2">
    <name type="scientific">Anaerotruncus colihominis DSM 17241</name>
    <dbReference type="NCBI Taxonomy" id="445972"/>
    <lineage>
        <taxon>Bacteria</taxon>
        <taxon>Bacillati</taxon>
        <taxon>Bacillota</taxon>
        <taxon>Clostridia</taxon>
        <taxon>Eubacteriales</taxon>
        <taxon>Oscillospiraceae</taxon>
        <taxon>Anaerotruncus</taxon>
    </lineage>
</organism>
<evidence type="ECO:0000313" key="1">
    <source>
        <dbReference type="EMBL" id="EDS12823.1"/>
    </source>
</evidence>
<dbReference type="EMBL" id="ABGD02000005">
    <property type="protein sequence ID" value="EDS12823.1"/>
    <property type="molecule type" value="Genomic_DNA"/>
</dbReference>
<accession>B0P6J8</accession>
<evidence type="ECO:0000313" key="2">
    <source>
        <dbReference type="Proteomes" id="UP000003803"/>
    </source>
</evidence>
<name>B0P6J8_9FIRM</name>
<reference evidence="1" key="1">
    <citation type="submission" date="2007-11" db="EMBL/GenBank/DDBJ databases">
        <authorList>
            <person name="Fulton L."/>
            <person name="Clifton S."/>
            <person name="Fulton B."/>
            <person name="Xu J."/>
            <person name="Minx P."/>
            <person name="Pepin K.H."/>
            <person name="Johnson M."/>
            <person name="Thiruvilangam P."/>
            <person name="Bhonagiri V."/>
            <person name="Nash W.E."/>
            <person name="Mardis E.R."/>
            <person name="Wilson R.K."/>
        </authorList>
    </citation>
    <scope>NUCLEOTIDE SEQUENCE [LARGE SCALE GENOMIC DNA]</scope>
    <source>
        <strain evidence="1">DSM 17241</strain>
    </source>
</reference>